<dbReference type="RefSeq" id="WP_005861084.1">
    <property type="nucleotide sequence ID" value="NZ_AAYA01000011.1"/>
</dbReference>
<protein>
    <submittedName>
        <fullName evidence="5">Transcriptional regulator, GntR family protein</fullName>
    </submittedName>
</protein>
<dbReference type="SMART" id="SM00345">
    <property type="entry name" value="HTH_GNTR"/>
    <property type="match status" value="1"/>
</dbReference>
<evidence type="ECO:0000259" key="4">
    <source>
        <dbReference type="PROSITE" id="PS50949"/>
    </source>
</evidence>
<keyword evidence="6" id="KW-1185">Reference proteome</keyword>
<accession>A3K6N5</accession>
<keyword evidence="1" id="KW-0805">Transcription regulation</keyword>
<dbReference type="PRINTS" id="PR00035">
    <property type="entry name" value="HTHGNTR"/>
</dbReference>
<dbReference type="InterPro" id="IPR050679">
    <property type="entry name" value="Bact_HTH_transcr_reg"/>
</dbReference>
<dbReference type="eggNOG" id="COG2188">
    <property type="taxonomic scope" value="Bacteria"/>
</dbReference>
<dbReference type="EMBL" id="AAYA01000011">
    <property type="protein sequence ID" value="EBA07012.1"/>
    <property type="molecule type" value="Genomic_DNA"/>
</dbReference>
<dbReference type="InterPro" id="IPR036390">
    <property type="entry name" value="WH_DNA-bd_sf"/>
</dbReference>
<dbReference type="InterPro" id="IPR036388">
    <property type="entry name" value="WH-like_DNA-bd_sf"/>
</dbReference>
<dbReference type="GO" id="GO:0045892">
    <property type="term" value="P:negative regulation of DNA-templated transcription"/>
    <property type="evidence" value="ECO:0007669"/>
    <property type="project" value="TreeGrafter"/>
</dbReference>
<feature type="domain" description="HTH gntR-type" evidence="4">
    <location>
        <begin position="9"/>
        <end position="77"/>
    </location>
</feature>
<dbReference type="PANTHER" id="PTHR44846:SF1">
    <property type="entry name" value="MANNOSYL-D-GLYCERATE TRANSPORT_METABOLISM SYSTEM REPRESSOR MNGR-RELATED"/>
    <property type="match status" value="1"/>
</dbReference>
<dbReference type="InterPro" id="IPR011663">
    <property type="entry name" value="UTRA"/>
</dbReference>
<gene>
    <name evidence="5" type="ORF">SSE37_12481</name>
</gene>
<dbReference type="InterPro" id="IPR028978">
    <property type="entry name" value="Chorismate_lyase_/UTRA_dom_sf"/>
</dbReference>
<evidence type="ECO:0000256" key="2">
    <source>
        <dbReference type="ARBA" id="ARBA00023125"/>
    </source>
</evidence>
<dbReference type="PANTHER" id="PTHR44846">
    <property type="entry name" value="MANNOSYL-D-GLYCERATE TRANSPORT/METABOLISM SYSTEM REPRESSOR MNGR-RELATED"/>
    <property type="match status" value="1"/>
</dbReference>
<organism evidence="5 6">
    <name type="scientific">Sagittula stellata (strain ATCC 700073 / DSM 11524 / E-37)</name>
    <dbReference type="NCBI Taxonomy" id="388399"/>
    <lineage>
        <taxon>Bacteria</taxon>
        <taxon>Pseudomonadati</taxon>
        <taxon>Pseudomonadota</taxon>
        <taxon>Alphaproteobacteria</taxon>
        <taxon>Rhodobacterales</taxon>
        <taxon>Roseobacteraceae</taxon>
        <taxon>Sagittula</taxon>
    </lineage>
</organism>
<dbReference type="NCBIfam" id="TIGR02325">
    <property type="entry name" value="C_P_lyase_phnF"/>
    <property type="match status" value="1"/>
</dbReference>
<evidence type="ECO:0000313" key="6">
    <source>
        <dbReference type="Proteomes" id="UP000005713"/>
    </source>
</evidence>
<dbReference type="Proteomes" id="UP000005713">
    <property type="component" value="Unassembled WGS sequence"/>
</dbReference>
<keyword evidence="2" id="KW-0238">DNA-binding</keyword>
<name>A3K6N5_SAGS3</name>
<dbReference type="PROSITE" id="PS50949">
    <property type="entry name" value="HTH_GNTR"/>
    <property type="match status" value="1"/>
</dbReference>
<dbReference type="SMART" id="SM00866">
    <property type="entry name" value="UTRA"/>
    <property type="match status" value="1"/>
</dbReference>
<dbReference type="Pfam" id="PF07702">
    <property type="entry name" value="UTRA"/>
    <property type="match status" value="1"/>
</dbReference>
<evidence type="ECO:0000256" key="3">
    <source>
        <dbReference type="ARBA" id="ARBA00023163"/>
    </source>
</evidence>
<evidence type="ECO:0000256" key="1">
    <source>
        <dbReference type="ARBA" id="ARBA00023015"/>
    </source>
</evidence>
<dbReference type="CDD" id="cd07377">
    <property type="entry name" value="WHTH_GntR"/>
    <property type="match status" value="1"/>
</dbReference>
<sequence>MGKEPSKRTPLWAGIARALREEIAEGRYLPGDKLPTEAQMAERFGVNRHTVRHGVAALVEAGVLRSRRGSGVFVAAAPTQYPIGARVRFTENLRRAGRTPGREILGQEVRNASTGEAQVLEVAEGARVLATHSLSFSDGQPVALAESVYPLDRLPGLPEALAEGKGVTHALNAAGVSDYTRASTRITAVAASAMQAIHLHLPEGAPLLKTTSLNVDTEGVPTEFGRTWWAGDRITLTLED</sequence>
<dbReference type="SUPFAM" id="SSF46785">
    <property type="entry name" value="Winged helix' DNA-binding domain"/>
    <property type="match status" value="1"/>
</dbReference>
<reference evidence="5 6" key="1">
    <citation type="submission" date="2006-06" db="EMBL/GenBank/DDBJ databases">
        <authorList>
            <person name="Moran M.A."/>
            <person name="Ferriera S."/>
            <person name="Johnson J."/>
            <person name="Kravitz S."/>
            <person name="Beeson K."/>
            <person name="Sutton G."/>
            <person name="Rogers Y.-H."/>
            <person name="Friedman R."/>
            <person name="Frazier M."/>
            <person name="Venter J.C."/>
        </authorList>
    </citation>
    <scope>NUCLEOTIDE SEQUENCE [LARGE SCALE GENOMIC DNA]</scope>
    <source>
        <strain evidence="5 6">E-37</strain>
    </source>
</reference>
<proteinExistence type="predicted"/>
<keyword evidence="3" id="KW-0804">Transcription</keyword>
<comment type="caution">
    <text evidence="5">The sequence shown here is derived from an EMBL/GenBank/DDBJ whole genome shotgun (WGS) entry which is preliminary data.</text>
</comment>
<dbReference type="GO" id="GO:0003700">
    <property type="term" value="F:DNA-binding transcription factor activity"/>
    <property type="evidence" value="ECO:0007669"/>
    <property type="project" value="InterPro"/>
</dbReference>
<dbReference type="AlphaFoldDB" id="A3K6N5"/>
<dbReference type="InterPro" id="IPR000524">
    <property type="entry name" value="Tscrpt_reg_HTH_GntR"/>
</dbReference>
<dbReference type="Gene3D" id="1.10.10.10">
    <property type="entry name" value="Winged helix-like DNA-binding domain superfamily/Winged helix DNA-binding domain"/>
    <property type="match status" value="1"/>
</dbReference>
<dbReference type="SUPFAM" id="SSF64288">
    <property type="entry name" value="Chorismate lyase-like"/>
    <property type="match status" value="1"/>
</dbReference>
<evidence type="ECO:0000313" key="5">
    <source>
        <dbReference type="EMBL" id="EBA07012.1"/>
    </source>
</evidence>
<dbReference type="GO" id="GO:0003677">
    <property type="term" value="F:DNA binding"/>
    <property type="evidence" value="ECO:0007669"/>
    <property type="project" value="UniProtKB-KW"/>
</dbReference>
<dbReference type="Gene3D" id="3.40.1410.10">
    <property type="entry name" value="Chorismate lyase-like"/>
    <property type="match status" value="1"/>
</dbReference>
<dbReference type="InterPro" id="IPR012702">
    <property type="entry name" value="CP_lyase_PhnF"/>
</dbReference>
<dbReference type="Pfam" id="PF00392">
    <property type="entry name" value="GntR"/>
    <property type="match status" value="1"/>
</dbReference>